<proteinExistence type="predicted"/>
<dbReference type="AlphaFoldDB" id="A0A4Z1E3F9"/>
<dbReference type="PANTHER" id="PTHR43792:SF1">
    <property type="entry name" value="N-ACETYLTRANSFERASE DOMAIN-CONTAINING PROTEIN"/>
    <property type="match status" value="1"/>
</dbReference>
<dbReference type="Gene3D" id="3.40.630.30">
    <property type="match status" value="1"/>
</dbReference>
<keyword evidence="2" id="KW-0808">Transferase</keyword>
<dbReference type="Proteomes" id="UP000297318">
    <property type="component" value="Unassembled WGS sequence"/>
</dbReference>
<evidence type="ECO:0000313" key="3">
    <source>
        <dbReference type="Proteomes" id="UP000297318"/>
    </source>
</evidence>
<sequence length="183" mass="20101">MTGGTAHAPVLETPRLVLRPMAAEDAEVHHRLWRERDPRVPAHRRPDEHGRPTVADLSARLRDASATHETDPAAPALLTVVLRETSRTLGYCGLSTQGPGGEAEPELAFELLRAFHGRGLGAECASAVVGLARTQGYPRLWATVWDWNEPSRRVLARLGFREVDRRDAGHAVSLTTVLALRDE</sequence>
<evidence type="ECO:0000313" key="2">
    <source>
        <dbReference type="EMBL" id="TGO04993.1"/>
    </source>
</evidence>
<feature type="domain" description="N-acetyltransferase" evidence="1">
    <location>
        <begin position="16"/>
        <end position="183"/>
    </location>
</feature>
<protein>
    <submittedName>
        <fullName evidence="2">Acetyltransferase, GNAT family</fullName>
    </submittedName>
</protein>
<reference evidence="2 3" key="1">
    <citation type="submission" date="2018-11" db="EMBL/GenBank/DDBJ databases">
        <title>Complete genome sequencing of the Actinobacteria Serinibacter sp. K3-2.</title>
        <authorList>
            <person name="Rakitin A.L."/>
            <person name="Beletsky A.V."/>
            <person name="Mardanov A.V."/>
            <person name="Ravin N.V."/>
            <person name="Gromova A.S."/>
            <person name="Filippova S.N."/>
            <person name="Gal'Chenko V.F."/>
        </authorList>
    </citation>
    <scope>NUCLEOTIDE SEQUENCE [LARGE SCALE GENOMIC DNA]</scope>
    <source>
        <strain evidence="2 3">K3-2</strain>
    </source>
</reference>
<dbReference type="InterPro" id="IPR000182">
    <property type="entry name" value="GNAT_dom"/>
</dbReference>
<organism evidence="2 3">
    <name type="scientific">Serinibacter arcticus</name>
    <dbReference type="NCBI Taxonomy" id="1655435"/>
    <lineage>
        <taxon>Bacteria</taxon>
        <taxon>Bacillati</taxon>
        <taxon>Actinomycetota</taxon>
        <taxon>Actinomycetes</taxon>
        <taxon>Micrococcales</taxon>
        <taxon>Beutenbergiaceae</taxon>
        <taxon>Serinibacter</taxon>
    </lineage>
</organism>
<dbReference type="InterPro" id="IPR016181">
    <property type="entry name" value="Acyl_CoA_acyltransferase"/>
</dbReference>
<dbReference type="SUPFAM" id="SSF55729">
    <property type="entry name" value="Acyl-CoA N-acyltransferases (Nat)"/>
    <property type="match status" value="1"/>
</dbReference>
<dbReference type="Pfam" id="PF13302">
    <property type="entry name" value="Acetyltransf_3"/>
    <property type="match status" value="1"/>
</dbReference>
<dbReference type="OrthoDB" id="4142102at2"/>
<gene>
    <name evidence="2" type="ORF">SERN_0997</name>
</gene>
<accession>A0A4Z1E3F9</accession>
<name>A0A4Z1E3F9_9MICO</name>
<evidence type="ECO:0000259" key="1">
    <source>
        <dbReference type="PROSITE" id="PS51186"/>
    </source>
</evidence>
<dbReference type="EMBL" id="RHPJ01000002">
    <property type="protein sequence ID" value="TGO04993.1"/>
    <property type="molecule type" value="Genomic_DNA"/>
</dbReference>
<dbReference type="GO" id="GO:0016747">
    <property type="term" value="F:acyltransferase activity, transferring groups other than amino-acyl groups"/>
    <property type="evidence" value="ECO:0007669"/>
    <property type="project" value="InterPro"/>
</dbReference>
<dbReference type="PANTHER" id="PTHR43792">
    <property type="entry name" value="GNAT FAMILY, PUTATIVE (AFU_ORTHOLOGUE AFUA_3G00765)-RELATED-RELATED"/>
    <property type="match status" value="1"/>
</dbReference>
<dbReference type="PROSITE" id="PS51186">
    <property type="entry name" value="GNAT"/>
    <property type="match status" value="1"/>
</dbReference>
<keyword evidence="3" id="KW-1185">Reference proteome</keyword>
<dbReference type="RefSeq" id="WP_135849069.1">
    <property type="nucleotide sequence ID" value="NZ_RHPJ01000002.1"/>
</dbReference>
<comment type="caution">
    <text evidence="2">The sequence shown here is derived from an EMBL/GenBank/DDBJ whole genome shotgun (WGS) entry which is preliminary data.</text>
</comment>
<dbReference type="InterPro" id="IPR051531">
    <property type="entry name" value="N-acetyltransferase"/>
</dbReference>